<evidence type="ECO:0000256" key="1">
    <source>
        <dbReference type="SAM" id="MobiDB-lite"/>
    </source>
</evidence>
<dbReference type="Pfam" id="PF24847">
    <property type="entry name" value="DUF7722"/>
    <property type="match status" value="1"/>
</dbReference>
<feature type="chain" id="PRO_5026790399" description="DUF7722 domain-containing protein" evidence="2">
    <location>
        <begin position="24"/>
        <end position="136"/>
    </location>
</feature>
<sequence>MAAALSWLLHSACHVLLYPKVDSDSNRVMGNPNPSNNIEGDHHPSGPGSELGGGHVMKKVVSNYSNKSAEIMHPSGSGSGGFQMPLHYPRYTKADYEKMEEWKVDLLLKQYGLAFQGTLDQKRAYAIGAFLWPDQY</sequence>
<evidence type="ECO:0000313" key="4">
    <source>
        <dbReference type="EMBL" id="CAB4275616.1"/>
    </source>
</evidence>
<feature type="signal peptide" evidence="2">
    <location>
        <begin position="1"/>
        <end position="23"/>
    </location>
</feature>
<accession>A0A6J5UGI9</accession>
<dbReference type="EMBL" id="CAEKDK010000004">
    <property type="protein sequence ID" value="CAB4275616.1"/>
    <property type="molecule type" value="Genomic_DNA"/>
</dbReference>
<dbReference type="AlphaFoldDB" id="A0A6J5UGI9"/>
<evidence type="ECO:0000313" key="5">
    <source>
        <dbReference type="Proteomes" id="UP000507222"/>
    </source>
</evidence>
<evidence type="ECO:0000256" key="2">
    <source>
        <dbReference type="SAM" id="SignalP"/>
    </source>
</evidence>
<dbReference type="InterPro" id="IPR056139">
    <property type="entry name" value="DUF7722"/>
</dbReference>
<reference evidence="4 5" key="1">
    <citation type="submission" date="2020-05" db="EMBL/GenBank/DDBJ databases">
        <authorList>
            <person name="Campoy J."/>
            <person name="Schneeberger K."/>
            <person name="Spophaly S."/>
        </authorList>
    </citation>
    <scope>NUCLEOTIDE SEQUENCE [LARGE SCALE GENOMIC DNA]</scope>
    <source>
        <strain evidence="4">PruArmRojPasFocal</strain>
    </source>
</reference>
<dbReference type="PANTHER" id="PTHR33513:SF4">
    <property type="entry name" value="GB|AAF04428.1"/>
    <property type="match status" value="1"/>
</dbReference>
<dbReference type="PANTHER" id="PTHR33513">
    <property type="entry name" value="OS06G0523300 PROTEIN"/>
    <property type="match status" value="1"/>
</dbReference>
<dbReference type="Proteomes" id="UP000507222">
    <property type="component" value="Unassembled WGS sequence"/>
</dbReference>
<organism evidence="4 5">
    <name type="scientific">Prunus armeniaca</name>
    <name type="common">Apricot</name>
    <name type="synonym">Armeniaca vulgaris</name>
    <dbReference type="NCBI Taxonomy" id="36596"/>
    <lineage>
        <taxon>Eukaryota</taxon>
        <taxon>Viridiplantae</taxon>
        <taxon>Streptophyta</taxon>
        <taxon>Embryophyta</taxon>
        <taxon>Tracheophyta</taxon>
        <taxon>Spermatophyta</taxon>
        <taxon>Magnoliopsida</taxon>
        <taxon>eudicotyledons</taxon>
        <taxon>Gunneridae</taxon>
        <taxon>Pentapetalae</taxon>
        <taxon>rosids</taxon>
        <taxon>fabids</taxon>
        <taxon>Rosales</taxon>
        <taxon>Rosaceae</taxon>
        <taxon>Amygdaloideae</taxon>
        <taxon>Amygdaleae</taxon>
        <taxon>Prunus</taxon>
    </lineage>
</organism>
<name>A0A6J5UGI9_PRUAR</name>
<feature type="domain" description="DUF7722" evidence="3">
    <location>
        <begin position="88"/>
        <end position="133"/>
    </location>
</feature>
<feature type="region of interest" description="Disordered" evidence="1">
    <location>
        <begin position="24"/>
        <end position="54"/>
    </location>
</feature>
<protein>
    <recommendedName>
        <fullName evidence="3">DUF7722 domain-containing protein</fullName>
    </recommendedName>
</protein>
<keyword evidence="2" id="KW-0732">Signal</keyword>
<gene>
    <name evidence="4" type="ORF">CURHAP_LOCUS24543</name>
</gene>
<evidence type="ECO:0000259" key="3">
    <source>
        <dbReference type="Pfam" id="PF24847"/>
    </source>
</evidence>
<proteinExistence type="predicted"/>
<feature type="compositionally biased region" description="Polar residues" evidence="1">
    <location>
        <begin position="26"/>
        <end position="38"/>
    </location>
</feature>